<dbReference type="EMBL" id="FRCB01000008">
    <property type="protein sequence ID" value="SHM51577.1"/>
    <property type="molecule type" value="Genomic_DNA"/>
</dbReference>
<comment type="subcellular location">
    <subcellularLocation>
        <location evidence="1">Periplasm</location>
    </subcellularLocation>
</comment>
<evidence type="ECO:0000256" key="4">
    <source>
        <dbReference type="SAM" id="SignalP"/>
    </source>
</evidence>
<protein>
    <submittedName>
        <fullName evidence="5">TRAP-type C4-dicarboxylate transport system, substrate-binding protein</fullName>
    </submittedName>
</protein>
<keyword evidence="6" id="KW-1185">Reference proteome</keyword>
<dbReference type="GO" id="GO:0055085">
    <property type="term" value="P:transmembrane transport"/>
    <property type="evidence" value="ECO:0007669"/>
    <property type="project" value="InterPro"/>
</dbReference>
<evidence type="ECO:0000313" key="6">
    <source>
        <dbReference type="Proteomes" id="UP000322545"/>
    </source>
</evidence>
<dbReference type="RefSeq" id="WP_188129992.1">
    <property type="nucleotide sequence ID" value="NZ_FRCB01000008.1"/>
</dbReference>
<gene>
    <name evidence="5" type="ORF">SAMN05443432_108159</name>
</gene>
<organism evidence="5 6">
    <name type="scientific">Roseovarius litoreus</name>
    <dbReference type="NCBI Taxonomy" id="1155722"/>
    <lineage>
        <taxon>Bacteria</taxon>
        <taxon>Pseudomonadati</taxon>
        <taxon>Pseudomonadota</taxon>
        <taxon>Alphaproteobacteria</taxon>
        <taxon>Rhodobacterales</taxon>
        <taxon>Roseobacteraceae</taxon>
        <taxon>Roseovarius</taxon>
    </lineage>
</organism>
<evidence type="ECO:0000256" key="2">
    <source>
        <dbReference type="ARBA" id="ARBA00022729"/>
    </source>
</evidence>
<feature type="chain" id="PRO_5013201093" evidence="4">
    <location>
        <begin position="25"/>
        <end position="345"/>
    </location>
</feature>
<dbReference type="GO" id="GO:0042597">
    <property type="term" value="C:periplasmic space"/>
    <property type="evidence" value="ECO:0007669"/>
    <property type="project" value="UniProtKB-SubCell"/>
</dbReference>
<feature type="signal peptide" evidence="4">
    <location>
        <begin position="1"/>
        <end position="24"/>
    </location>
</feature>
<dbReference type="Proteomes" id="UP000322545">
    <property type="component" value="Unassembled WGS sequence"/>
</dbReference>
<evidence type="ECO:0000256" key="1">
    <source>
        <dbReference type="ARBA" id="ARBA00004418"/>
    </source>
</evidence>
<accession>A0A1M7JGE0</accession>
<dbReference type="Gene3D" id="3.40.190.170">
    <property type="entry name" value="Bacterial extracellular solute-binding protein, family 7"/>
    <property type="match status" value="1"/>
</dbReference>
<dbReference type="AlphaFoldDB" id="A0A1M7JGE0"/>
<sequence>MNSLARKSFAAAVALVVGTTAVCAADVTIRYSKWLPPGYPPYDQVIEPWFAEIERVTEGRVVVEVLPKTVGSVVGQYDVVAEGLADMAYISLVYTPGRFVPMEFAELAGAPGKPENFSLAYYRTYEKFIKGKMDVFPGVVELTAHVQTPLQPATKGVKIENPEDMRGLKMRTTGATLTAAYELLGVVPIHKSSAEVREMLAAGTIDGQTTLLNTVTNFNGVDVHDHVFILTGGLANAGQIIGINEDKWAEISPADQEAIMAISGEVLADRFSKTHAADDLKAIEIFKENGYTITYATPEVEAQFGEILTPITDDWYQRARAAGLENPEEVLQHYYEELRRIEEES</sequence>
<reference evidence="5 6" key="1">
    <citation type="submission" date="2016-11" db="EMBL/GenBank/DDBJ databases">
        <authorList>
            <person name="Varghese N."/>
            <person name="Submissions S."/>
        </authorList>
    </citation>
    <scope>NUCLEOTIDE SEQUENCE [LARGE SCALE GENOMIC DNA]</scope>
    <source>
        <strain evidence="5 6">DSM 28249</strain>
    </source>
</reference>
<dbReference type="InterPro" id="IPR038404">
    <property type="entry name" value="TRAP_DctP_sf"/>
</dbReference>
<dbReference type="PANTHER" id="PTHR33376">
    <property type="match status" value="1"/>
</dbReference>
<keyword evidence="2 4" id="KW-0732">Signal</keyword>
<keyword evidence="3" id="KW-0574">Periplasm</keyword>
<proteinExistence type="predicted"/>
<dbReference type="InterPro" id="IPR018389">
    <property type="entry name" value="DctP_fam"/>
</dbReference>
<evidence type="ECO:0000256" key="3">
    <source>
        <dbReference type="ARBA" id="ARBA00022764"/>
    </source>
</evidence>
<dbReference type="PANTHER" id="PTHR33376:SF15">
    <property type="entry name" value="BLL6794 PROTEIN"/>
    <property type="match status" value="1"/>
</dbReference>
<dbReference type="Pfam" id="PF03480">
    <property type="entry name" value="DctP"/>
    <property type="match status" value="1"/>
</dbReference>
<name>A0A1M7JGE0_9RHOB</name>
<evidence type="ECO:0000313" key="5">
    <source>
        <dbReference type="EMBL" id="SHM51577.1"/>
    </source>
</evidence>